<accession>A0A1J0ACA5</accession>
<gene>
    <name evidence="1" type="ORF">GlitD10_1217</name>
</gene>
<organism evidence="1 2">
    <name type="scientific">Gloeomargarita lithophora Alchichica-D10</name>
    <dbReference type="NCBI Taxonomy" id="1188229"/>
    <lineage>
        <taxon>Bacteria</taxon>
        <taxon>Bacillati</taxon>
        <taxon>Cyanobacteriota</taxon>
        <taxon>Cyanophyceae</taxon>
        <taxon>Gloeomargaritales</taxon>
        <taxon>Gloeomargaritaceae</taxon>
        <taxon>Gloeomargarita</taxon>
    </lineage>
</organism>
<dbReference type="EMBL" id="CP017675">
    <property type="protein sequence ID" value="APB33537.1"/>
    <property type="molecule type" value="Genomic_DNA"/>
</dbReference>
<evidence type="ECO:0000313" key="1">
    <source>
        <dbReference type="EMBL" id="APB33537.1"/>
    </source>
</evidence>
<reference evidence="1 2" key="1">
    <citation type="submission" date="2016-10" db="EMBL/GenBank/DDBJ databases">
        <title>Description of Gloeomargarita lithophora gen. nov., sp. nov., a thylakoid-bearing basal-branching cyanobacterium with intracellular carbonates, and proposal for Gloeomargaritales ord. nov.</title>
        <authorList>
            <person name="Moreira D."/>
            <person name="Tavera R."/>
            <person name="Benzerara K."/>
            <person name="Skouri-Panet F."/>
            <person name="Couradeau E."/>
            <person name="Gerard E."/>
            <person name="Loussert C."/>
            <person name="Novelo E."/>
            <person name="Zivanovic Y."/>
            <person name="Lopez-Garcia P."/>
        </authorList>
    </citation>
    <scope>NUCLEOTIDE SEQUENCE [LARGE SCALE GENOMIC DNA]</scope>
    <source>
        <strain evidence="1 2">D10</strain>
    </source>
</reference>
<sequence>MTWQELQHQILQLSLTERWHLIQSLLSSIQRETQTFSAPNENINHGHDLNPWTQRLIGVIKLNEETALASYADYLEQKYR</sequence>
<keyword evidence="2" id="KW-1185">Reference proteome</keyword>
<dbReference type="RefSeq" id="WP_172819645.1">
    <property type="nucleotide sequence ID" value="NZ_CP017675.1"/>
</dbReference>
<protein>
    <submittedName>
        <fullName evidence="1">Uncharacterized protein</fullName>
    </submittedName>
</protein>
<evidence type="ECO:0000313" key="2">
    <source>
        <dbReference type="Proteomes" id="UP000180235"/>
    </source>
</evidence>
<dbReference type="STRING" id="1188229.GlitD10_1217"/>
<name>A0A1J0ACA5_9CYAN</name>
<dbReference type="Proteomes" id="UP000180235">
    <property type="component" value="Chromosome"/>
</dbReference>
<dbReference type="KEGG" id="glt:GlitD10_1217"/>
<dbReference type="AlphaFoldDB" id="A0A1J0ACA5"/>
<proteinExistence type="predicted"/>